<dbReference type="PATRIC" id="fig|348151.3.peg.69"/>
<accession>A0A0R2LF12</accession>
<dbReference type="RefSeq" id="WP_083483869.1">
    <property type="nucleotide sequence ID" value="NZ_BJUD01000019.1"/>
</dbReference>
<evidence type="ECO:0000313" key="3">
    <source>
        <dbReference type="EMBL" id="GEK28815.1"/>
    </source>
</evidence>
<evidence type="ECO:0008006" key="7">
    <source>
        <dbReference type="Google" id="ProtNLM"/>
    </source>
</evidence>
<dbReference type="InterPro" id="IPR022263">
    <property type="entry name" value="KxYKxGKxW"/>
</dbReference>
<proteinExistence type="predicted"/>
<dbReference type="EMBL" id="BJUD01000019">
    <property type="protein sequence ID" value="GEK28815.1"/>
    <property type="molecule type" value="Genomic_DNA"/>
</dbReference>
<dbReference type="InterPro" id="IPR056573">
    <property type="entry name" value="Lectin_L-type_dom"/>
</dbReference>
<sequence length="1250" mass="126361">MRSENLKHAPVVKKQRYKMYKAGKKWLFAGLTALFFEAGVVATTNVVHADTIESDIQIVQSAASTPLNNESAALSAPARANQKVVTDPQVPASQAATSVTEQPAPVPVASRARLVDQPSVPTTTPAAQPATLISNVIDSAKLGSRAAVAKSDVVSQAASTTTIQAPIGTTDEQFDAMKDSLASLGTAVELDRVDADETVQSVNNGMTIGTADGHVTAGTAGEQFTGNGTSVQFDQNGQVGLTANANDQVGHANLNNTVDLTHDFNLTGAVQAGFAGGADGISIVFAQAPMNPTGTYIAQKGGGLGVAGLPNALAFVFDTFIYNSGDPSTAYMGWRTTNSSGTINSYSSTSPTSTTWQSINGSILDNAFHNFTLTYKYNAGTRSGLFTMTVPDNGRNSTLTKTLAIDPTKAAYTLSFAASTGGSKNQQSAKITDLMYTKGTAQVTLNVHTPTGTSAPITVTANIGDTLHIYPDQQTAKAAIDMGMDPATVVVWDNSVGYGLKTAFNYTVTNNMTQTTPVINTGNVVTTTVHYVDANGHSIAADRTISGVSGTPINLRGVEPGSEVTGIDGANYILTHSPAINETFGVDTSLTYTFTADPTPTVTKAEAQVNSYQGLTSAALSNAKSAFDAASYAYSVSPDDKTVADQYTATQSYYDAIQGQGRAAASAQGVLDSVNGRVADVILTANSANSLASSLEQIYLTNLADASAANVAANSASSLYTWEKANFNNDSNLAYYSNMARSDQALAASATTAATSATKQYQSALAIASTAIANASSVAQSAAAAAQALTMATSNTASLTTSTASQATSTAAKAISIAASNVASTAQSTVASVQAAALSAAMTAIQANVSASQAASLASADRANGHVQEGANNTSATADTGNSAAQLATSEANEALKYGSMAASAASQNDISGAYQFAVVAASLAAAATSDAQITHSAATVVSSMTNIVSSQVTVDSQISSVLASQAQTVASAAAENATTASGAADSAVKDANEASAMGKTDLANSNVVSAASLAQSAASGAASAASVASYEAKQATSFASQSSNFASAASDFASRASLAAASNNASLASEYAVSAQSAQSAALSAAFVATSLYAVAQSANNYIHSAVAADSMTAASAATATSVAAVKAAEDVNKLDRYVASNTSLSTRAANKAAEDVQNTSIQSQALAAASAASETQSLQTIAQTQTQLANQLYQSATSAAFLNDASQAVAFASQGAIAQSVADSAADAANNFYLKFTEIDDNIDASVK</sequence>
<feature type="region of interest" description="Disordered" evidence="2">
    <location>
        <begin position="864"/>
        <end position="883"/>
    </location>
</feature>
<evidence type="ECO:0000313" key="4">
    <source>
        <dbReference type="EMBL" id="KRN97149.1"/>
    </source>
</evidence>
<dbReference type="Gene3D" id="2.60.120.200">
    <property type="match status" value="1"/>
</dbReference>
<dbReference type="InterPro" id="IPR013320">
    <property type="entry name" value="ConA-like_dom_sf"/>
</dbReference>
<keyword evidence="1" id="KW-0732">Signal</keyword>
<reference evidence="3 6" key="2">
    <citation type="submission" date="2019-07" db="EMBL/GenBank/DDBJ databases">
        <title>Whole genome shotgun sequence of Lactobacillus siliginis NBRC 101315.</title>
        <authorList>
            <person name="Hosoyama A."/>
            <person name="Uohara A."/>
            <person name="Ohji S."/>
            <person name="Ichikawa N."/>
        </authorList>
    </citation>
    <scope>NUCLEOTIDE SEQUENCE [LARGE SCALE GENOMIC DNA]</scope>
    <source>
        <strain evidence="3 6">NBRC 101315</strain>
    </source>
</reference>
<keyword evidence="5" id="KW-1185">Reference proteome</keyword>
<gene>
    <name evidence="4" type="ORF">IV55_GL000067</name>
    <name evidence="3" type="ORF">LSI01_11260</name>
</gene>
<dbReference type="Pfam" id="PF18483">
    <property type="entry name" value="Lectin_L-type_dom"/>
    <property type="match status" value="1"/>
</dbReference>
<dbReference type="EMBL" id="JQCB01000001">
    <property type="protein sequence ID" value="KRN97149.1"/>
    <property type="molecule type" value="Genomic_DNA"/>
</dbReference>
<dbReference type="SUPFAM" id="SSF49899">
    <property type="entry name" value="Concanavalin A-like lectins/glucanases"/>
    <property type="match status" value="1"/>
</dbReference>
<evidence type="ECO:0000313" key="5">
    <source>
        <dbReference type="Proteomes" id="UP000051139"/>
    </source>
</evidence>
<protein>
    <recommendedName>
        <fullName evidence="7">Gram-positive cocci surface proteins LPxTG domain-containing protein</fullName>
    </recommendedName>
</protein>
<dbReference type="Proteomes" id="UP000051139">
    <property type="component" value="Unassembled WGS sequence"/>
</dbReference>
<dbReference type="STRING" id="348151.IV55_GL000067"/>
<dbReference type="Proteomes" id="UP000321429">
    <property type="component" value="Unassembled WGS sequence"/>
</dbReference>
<feature type="compositionally biased region" description="Polar residues" evidence="2">
    <location>
        <begin position="870"/>
        <end position="883"/>
    </location>
</feature>
<reference evidence="4 5" key="1">
    <citation type="journal article" date="2015" name="Genome Announc.">
        <title>Expanding the biotechnology potential of lactobacilli through comparative genomics of 213 strains and associated genera.</title>
        <authorList>
            <person name="Sun Z."/>
            <person name="Harris H.M."/>
            <person name="McCann A."/>
            <person name="Guo C."/>
            <person name="Argimon S."/>
            <person name="Zhang W."/>
            <person name="Yang X."/>
            <person name="Jeffery I.B."/>
            <person name="Cooney J.C."/>
            <person name="Kagawa T.F."/>
            <person name="Liu W."/>
            <person name="Song Y."/>
            <person name="Salvetti E."/>
            <person name="Wrobel A."/>
            <person name="Rasinkangas P."/>
            <person name="Parkhill J."/>
            <person name="Rea M.C."/>
            <person name="O'Sullivan O."/>
            <person name="Ritari J."/>
            <person name="Douillard F.P."/>
            <person name="Paul Ross R."/>
            <person name="Yang R."/>
            <person name="Briner A.E."/>
            <person name="Felis G.E."/>
            <person name="de Vos W.M."/>
            <person name="Barrangou R."/>
            <person name="Klaenhammer T.R."/>
            <person name="Caufield P.W."/>
            <person name="Cui Y."/>
            <person name="Zhang H."/>
            <person name="O'Toole P.W."/>
        </authorList>
    </citation>
    <scope>NUCLEOTIDE SEQUENCE [LARGE SCALE GENOMIC DNA]</scope>
    <source>
        <strain evidence="4 5">DSM 22696</strain>
    </source>
</reference>
<dbReference type="Pfam" id="PF19258">
    <property type="entry name" value="KxYKxGKxW_sig"/>
    <property type="match status" value="1"/>
</dbReference>
<comment type="caution">
    <text evidence="4">The sequence shown here is derived from an EMBL/GenBank/DDBJ whole genome shotgun (WGS) entry which is preliminary data.</text>
</comment>
<name>A0A0R2LF12_9LACO</name>
<organism evidence="4 5">
    <name type="scientific">Furfurilactobacillus siliginis</name>
    <dbReference type="NCBI Taxonomy" id="348151"/>
    <lineage>
        <taxon>Bacteria</taxon>
        <taxon>Bacillati</taxon>
        <taxon>Bacillota</taxon>
        <taxon>Bacilli</taxon>
        <taxon>Lactobacillales</taxon>
        <taxon>Lactobacillaceae</taxon>
        <taxon>Furfurilactobacillus</taxon>
    </lineage>
</organism>
<evidence type="ECO:0000256" key="2">
    <source>
        <dbReference type="SAM" id="MobiDB-lite"/>
    </source>
</evidence>
<evidence type="ECO:0000256" key="1">
    <source>
        <dbReference type="ARBA" id="ARBA00022729"/>
    </source>
</evidence>
<dbReference type="Gene3D" id="3.10.20.320">
    <property type="entry name" value="Putative peptidoglycan bound protein (lpxtg motif)"/>
    <property type="match status" value="1"/>
</dbReference>
<evidence type="ECO:0000313" key="6">
    <source>
        <dbReference type="Proteomes" id="UP000321429"/>
    </source>
</evidence>
<dbReference type="OrthoDB" id="2298297at2"/>
<dbReference type="NCBIfam" id="TIGR03715">
    <property type="entry name" value="KxYKxGKxW"/>
    <property type="match status" value="1"/>
</dbReference>
<dbReference type="AlphaFoldDB" id="A0A0R2LF12"/>
<dbReference type="CDD" id="cd01951">
    <property type="entry name" value="lectin_L-type"/>
    <property type="match status" value="1"/>
</dbReference>